<protein>
    <recommendedName>
        <fullName evidence="5">ApeA N-terminal domain-containing protein</fullName>
    </recommendedName>
</protein>
<dbReference type="Pfam" id="PF18739">
    <property type="entry name" value="HEPN_Apea"/>
    <property type="match status" value="1"/>
</dbReference>
<evidence type="ECO:0008006" key="5">
    <source>
        <dbReference type="Google" id="ProtNLM"/>
    </source>
</evidence>
<dbReference type="Proteomes" id="UP000524237">
    <property type="component" value="Unassembled WGS sequence"/>
</dbReference>
<accession>A0A7W3PP57</accession>
<feature type="domain" description="ApeA N-terminal" evidence="2">
    <location>
        <begin position="11"/>
        <end position="306"/>
    </location>
</feature>
<reference evidence="3 4" key="1">
    <citation type="submission" date="2020-07" db="EMBL/GenBank/DDBJ databases">
        <title>Sequencing the genomes of 1000 actinobacteria strains.</title>
        <authorList>
            <person name="Klenk H.-P."/>
        </authorList>
    </citation>
    <scope>NUCLEOTIDE SEQUENCE [LARGE SCALE GENOMIC DNA]</scope>
    <source>
        <strain evidence="3 4">DSM 23737</strain>
    </source>
</reference>
<proteinExistence type="predicted"/>
<dbReference type="AlphaFoldDB" id="A0A7W3PP57"/>
<evidence type="ECO:0000259" key="2">
    <source>
        <dbReference type="Pfam" id="PF18862"/>
    </source>
</evidence>
<name>A0A7W3PP57_9MICO</name>
<dbReference type="InterPro" id="IPR041229">
    <property type="entry name" value="HEPN_Apea"/>
</dbReference>
<comment type="caution">
    <text evidence="3">The sequence shown here is derived from an EMBL/GenBank/DDBJ whole genome shotgun (WGS) entry which is preliminary data.</text>
</comment>
<dbReference type="Pfam" id="PF18862">
    <property type="entry name" value="ApeA_NTD1"/>
    <property type="match status" value="1"/>
</dbReference>
<organism evidence="3 4">
    <name type="scientific">Alpinimonas psychrophila</name>
    <dbReference type="NCBI Taxonomy" id="748908"/>
    <lineage>
        <taxon>Bacteria</taxon>
        <taxon>Bacillati</taxon>
        <taxon>Actinomycetota</taxon>
        <taxon>Actinomycetes</taxon>
        <taxon>Micrococcales</taxon>
        <taxon>Microbacteriaceae</taxon>
        <taxon>Alpinimonas</taxon>
    </lineage>
</organism>
<sequence length="491" mass="54300">MTEPMLNEPREWTGKWWLQGDPDNKVPGVLAYSPNDGLRLRLVGGWEYVVKQPGENDSTIITNELRHWPSVLGIGDGKFVTLLDVCVTSANTFNIARMFGVPDKLELSATTALIGFHLADPDDAVFVAGIGQVENLTTWSRRSGIEEKHYFGAKVGELSGQIDLTRLDPLSVDIGPLTATLHHVAWQPFSGESRGGAVVRVREQASIEFSSEEAKPLQHWLDLLGGIADLMSLSTLRACGLITMRVYLPPTPDRFPEDHPLRNERHEIEVYQQLLVTPKPDEKALNQRNLVLTLDDLSFEELLPKWLEVRGTFAAARGMILGLQYVTGGYIETRVVTAVAAAESMHRALAPDPPIPSEEFKQIRETLLAAVPADRKSWLAERLTEQSNVPTLKQRLLSLVDRLGAAGEALVLNREKWANAAKNARNNLVHKGSSEHDLEVLHAVVEVTAGIVILNLLKELGVPEERLTLAVQEQDVLSQAAKLARTLLNRV</sequence>
<dbReference type="InterPro" id="IPR041223">
    <property type="entry name" value="ApeA_NTD"/>
</dbReference>
<keyword evidence="4" id="KW-1185">Reference proteome</keyword>
<gene>
    <name evidence="3" type="ORF">FB555_001014</name>
</gene>
<evidence type="ECO:0000313" key="4">
    <source>
        <dbReference type="Proteomes" id="UP000524237"/>
    </source>
</evidence>
<feature type="domain" description="Apea-like HEPN" evidence="1">
    <location>
        <begin position="337"/>
        <end position="465"/>
    </location>
</feature>
<evidence type="ECO:0000313" key="3">
    <source>
        <dbReference type="EMBL" id="MBA8828916.1"/>
    </source>
</evidence>
<evidence type="ECO:0000259" key="1">
    <source>
        <dbReference type="Pfam" id="PF18739"/>
    </source>
</evidence>
<dbReference type="EMBL" id="JACGWU010000002">
    <property type="protein sequence ID" value="MBA8828916.1"/>
    <property type="molecule type" value="Genomic_DNA"/>
</dbReference>
<dbReference type="RefSeq" id="WP_182484357.1">
    <property type="nucleotide sequence ID" value="NZ_JACGWU010000002.1"/>
</dbReference>